<keyword evidence="1" id="KW-0540">Nuclease</keyword>
<gene>
    <name evidence="1" type="ORF">A6122_0241</name>
</gene>
<dbReference type="Proteomes" id="UP000077071">
    <property type="component" value="Chromosome"/>
</dbReference>
<dbReference type="EMBL" id="CP015515">
    <property type="protein sequence ID" value="AND15404.1"/>
    <property type="molecule type" value="Genomic_DNA"/>
</dbReference>
<dbReference type="SUPFAM" id="SSF52980">
    <property type="entry name" value="Restriction endonuclease-like"/>
    <property type="match status" value="1"/>
</dbReference>
<dbReference type="Gene3D" id="3.40.960.10">
    <property type="entry name" value="VSR Endonuclease"/>
    <property type="match status" value="1"/>
</dbReference>
<evidence type="ECO:0000313" key="1">
    <source>
        <dbReference type="EMBL" id="AND15404.1"/>
    </source>
</evidence>
<sequence length="78" mass="9314">MLIDGCYWHGWPKRFKTPSTNRDYGEGRIGRNRLRDIETTELLEERGWRVLRFWKHEAPTSLATSVVDVVRDRREVTP</sequence>
<dbReference type="AlphaFoldDB" id="A0A160KQC8"/>
<dbReference type="PATRIC" id="fig|33888.3.peg.280"/>
<protein>
    <submittedName>
        <fullName evidence="1">Very short patch repair endonuclease</fullName>
    </submittedName>
</protein>
<accession>A0A160KQC8</accession>
<dbReference type="GO" id="GO:0004519">
    <property type="term" value="F:endonuclease activity"/>
    <property type="evidence" value="ECO:0007669"/>
    <property type="project" value="UniProtKB-KW"/>
</dbReference>
<keyword evidence="1" id="KW-0378">Hydrolase</keyword>
<name>A0A160KQC8_9MICO</name>
<dbReference type="OrthoDB" id="9801520at2"/>
<keyword evidence="2" id="KW-1185">Reference proteome</keyword>
<dbReference type="STRING" id="33888.A6122_0241"/>
<dbReference type="InterPro" id="IPR011335">
    <property type="entry name" value="Restrct_endonuc-II-like"/>
</dbReference>
<organism evidence="1 2">
    <name type="scientific">Rathayibacter tritici</name>
    <dbReference type="NCBI Taxonomy" id="33888"/>
    <lineage>
        <taxon>Bacteria</taxon>
        <taxon>Bacillati</taxon>
        <taxon>Actinomycetota</taxon>
        <taxon>Actinomycetes</taxon>
        <taxon>Micrococcales</taxon>
        <taxon>Microbacteriaceae</taxon>
        <taxon>Rathayibacter</taxon>
    </lineage>
</organism>
<keyword evidence="1" id="KW-0255">Endonuclease</keyword>
<reference evidence="1 2" key="1">
    <citation type="submission" date="2016-05" db="EMBL/GenBank/DDBJ databases">
        <title>Complete genome sequence of Rathayibacter tritici NCPPB 1953.</title>
        <authorList>
            <person name="Park J."/>
            <person name="Lee H.-H."/>
            <person name="Lee S.-W."/>
            <person name="Seo Y.-S."/>
        </authorList>
    </citation>
    <scope>NUCLEOTIDE SEQUENCE [LARGE SCALE GENOMIC DNA]</scope>
    <source>
        <strain evidence="1 2">NCPPB 1953</strain>
    </source>
</reference>
<dbReference type="RefSeq" id="WP_068250619.1">
    <property type="nucleotide sequence ID" value="NZ_CP015515.1"/>
</dbReference>
<proteinExistence type="predicted"/>
<evidence type="ECO:0000313" key="2">
    <source>
        <dbReference type="Proteomes" id="UP000077071"/>
    </source>
</evidence>
<dbReference type="KEGG" id="rtn:A6122_0241"/>
<dbReference type="REBASE" id="145455">
    <property type="entry name" value="V.Rtr1953ORF243P"/>
</dbReference>